<comment type="similarity">
    <text evidence="2 7">Belongs to the UPF0056 (MarC) family.</text>
</comment>
<dbReference type="GO" id="GO:0005886">
    <property type="term" value="C:plasma membrane"/>
    <property type="evidence" value="ECO:0007669"/>
    <property type="project" value="UniProtKB-SubCell"/>
</dbReference>
<dbReference type="EMBL" id="JPIU01000037">
    <property type="protein sequence ID" value="KIO45856.1"/>
    <property type="molecule type" value="Genomic_DNA"/>
</dbReference>
<dbReference type="OrthoDB" id="21094at2"/>
<keyword evidence="3" id="KW-1003">Cell membrane</keyword>
<reference evidence="8 10" key="2">
    <citation type="submission" date="2014-07" db="EMBL/GenBank/DDBJ databases">
        <title>Porphyromonadaceae bacterium OUH 334697 = ATCC BAA-2682 = DSM 28341 draft genome.</title>
        <authorList>
            <person name="Sydenham T.V."/>
            <person name="Hasman H."/>
            <person name="Justesen U.S."/>
        </authorList>
    </citation>
    <scope>NUCLEOTIDE SEQUENCE [LARGE SCALE GENOMIC DNA]</scope>
    <source>
        <strain evidence="8 10">OUH 334697</strain>
    </source>
</reference>
<dbReference type="Proteomes" id="UP000031980">
    <property type="component" value="Unassembled WGS sequence"/>
</dbReference>
<organism evidence="9 11">
    <name type="scientific">Sanguibacteroides justesenii</name>
    <dbReference type="NCBI Taxonomy" id="1547597"/>
    <lineage>
        <taxon>Bacteria</taxon>
        <taxon>Pseudomonadati</taxon>
        <taxon>Bacteroidota</taxon>
        <taxon>Bacteroidia</taxon>
        <taxon>Bacteroidales</taxon>
        <taxon>Porphyromonadaceae</taxon>
        <taxon>Sanguibacteroides</taxon>
    </lineage>
</organism>
<evidence type="ECO:0000256" key="4">
    <source>
        <dbReference type="ARBA" id="ARBA00022692"/>
    </source>
</evidence>
<dbReference type="AlphaFoldDB" id="A0A0C3RG48"/>
<evidence type="ECO:0000313" key="9">
    <source>
        <dbReference type="EMBL" id="KIO45856.1"/>
    </source>
</evidence>
<name>A0A0C3RG48_9PORP</name>
<protein>
    <recommendedName>
        <fullName evidence="7">UPF0056 membrane protein</fullName>
    </recommendedName>
</protein>
<dbReference type="PANTHER" id="PTHR33508:SF1">
    <property type="entry name" value="UPF0056 MEMBRANE PROTEIN YHCE"/>
    <property type="match status" value="1"/>
</dbReference>
<evidence type="ECO:0000256" key="6">
    <source>
        <dbReference type="ARBA" id="ARBA00023136"/>
    </source>
</evidence>
<accession>A0A0C3RG48</accession>
<comment type="subcellular location">
    <subcellularLocation>
        <location evidence="1 7">Cell membrane</location>
        <topology evidence="1 7">Multi-pass membrane protein</topology>
    </subcellularLocation>
</comment>
<keyword evidence="11" id="KW-1185">Reference proteome</keyword>
<dbReference type="Pfam" id="PF01914">
    <property type="entry name" value="MarC"/>
    <property type="match status" value="1"/>
</dbReference>
<sequence length="202" mass="22363">MTVKLILSCIVALLALVNPVQKVLIVTTLQERFSPKELRYISIKSTITAAMILIFFLFLGEITFSYVFRVELYSFQITCGAVLMYNGLSGLLKGFFLKVDENIKIADLTTVPIAIPMIAGPATITAAVTFPVQYGREITIIAILLALGVNLFFMLEARRIGNFLIKYNFMNPLIRIIGLIVATIGLQMIFDGITLFIKGLSS</sequence>
<evidence type="ECO:0000256" key="7">
    <source>
        <dbReference type="RuleBase" id="RU362048"/>
    </source>
</evidence>
<dbReference type="EMBL" id="JPIT01000031">
    <property type="protein sequence ID" value="KIO43692.1"/>
    <property type="molecule type" value="Genomic_DNA"/>
</dbReference>
<dbReference type="Proteomes" id="UP000031937">
    <property type="component" value="Unassembled WGS sequence"/>
</dbReference>
<keyword evidence="5 7" id="KW-1133">Transmembrane helix</keyword>
<dbReference type="PANTHER" id="PTHR33508">
    <property type="entry name" value="UPF0056 MEMBRANE PROTEIN YHCE"/>
    <property type="match status" value="1"/>
</dbReference>
<evidence type="ECO:0000313" key="8">
    <source>
        <dbReference type="EMBL" id="KIO43692.1"/>
    </source>
</evidence>
<evidence type="ECO:0000256" key="1">
    <source>
        <dbReference type="ARBA" id="ARBA00004651"/>
    </source>
</evidence>
<feature type="transmembrane region" description="Helical" evidence="7">
    <location>
        <begin position="176"/>
        <end position="197"/>
    </location>
</feature>
<dbReference type="InterPro" id="IPR002771">
    <property type="entry name" value="Multi_antbiot-R_MarC"/>
</dbReference>
<keyword evidence="6 7" id="KW-0472">Membrane</keyword>
<evidence type="ECO:0000256" key="2">
    <source>
        <dbReference type="ARBA" id="ARBA00009784"/>
    </source>
</evidence>
<evidence type="ECO:0000313" key="10">
    <source>
        <dbReference type="Proteomes" id="UP000031937"/>
    </source>
</evidence>
<feature type="transmembrane region" description="Helical" evidence="7">
    <location>
        <begin position="38"/>
        <end position="60"/>
    </location>
</feature>
<gene>
    <name evidence="9" type="ORF">BA92_05240</name>
    <name evidence="8" type="ORF">IE90_11290</name>
</gene>
<evidence type="ECO:0000256" key="5">
    <source>
        <dbReference type="ARBA" id="ARBA00022989"/>
    </source>
</evidence>
<evidence type="ECO:0000256" key="3">
    <source>
        <dbReference type="ARBA" id="ARBA00022475"/>
    </source>
</evidence>
<reference evidence="9 11" key="1">
    <citation type="submission" date="2014-07" db="EMBL/GenBank/DDBJ databases">
        <title>Porphyromonadaceae bacterium OUH 308042 = ATCC BAA-2681 = DSM 28342 draft genome.</title>
        <authorList>
            <person name="Sydenham T.V."/>
            <person name="Hasman H."/>
            <person name="Justensen U.S."/>
        </authorList>
    </citation>
    <scope>NUCLEOTIDE SEQUENCE [LARGE SCALE GENOMIC DNA]</scope>
    <source>
        <strain evidence="9 11">OUH 308042</strain>
    </source>
</reference>
<evidence type="ECO:0000313" key="11">
    <source>
        <dbReference type="Proteomes" id="UP000031980"/>
    </source>
</evidence>
<feature type="transmembrane region" description="Helical" evidence="7">
    <location>
        <begin position="138"/>
        <end position="155"/>
    </location>
</feature>
<keyword evidence="4 7" id="KW-0812">Transmembrane</keyword>
<feature type="transmembrane region" description="Helical" evidence="7">
    <location>
        <begin position="72"/>
        <end position="92"/>
    </location>
</feature>
<comment type="caution">
    <text evidence="7">Lacks conserved residue(s) required for the propagation of feature annotation.</text>
</comment>
<comment type="caution">
    <text evidence="9">The sequence shown here is derived from an EMBL/GenBank/DDBJ whole genome shotgun (WGS) entry which is preliminary data.</text>
</comment>
<dbReference type="RefSeq" id="WP_041503880.1">
    <property type="nucleotide sequence ID" value="NZ_JPIT01000031.1"/>
</dbReference>
<proteinExistence type="inferred from homology"/>